<keyword evidence="5 6" id="KW-0472">Membrane</keyword>
<evidence type="ECO:0000313" key="9">
    <source>
        <dbReference type="Proteomes" id="UP000316921"/>
    </source>
</evidence>
<evidence type="ECO:0000256" key="3">
    <source>
        <dbReference type="ARBA" id="ARBA00022692"/>
    </source>
</evidence>
<reference evidence="8 9" key="1">
    <citation type="submission" date="2019-02" db="EMBL/GenBank/DDBJ databases">
        <title>Deep-cultivation of Planctomycetes and their phenomic and genomic characterization uncovers novel biology.</title>
        <authorList>
            <person name="Wiegand S."/>
            <person name="Jogler M."/>
            <person name="Boedeker C."/>
            <person name="Pinto D."/>
            <person name="Vollmers J."/>
            <person name="Rivas-Marin E."/>
            <person name="Kohn T."/>
            <person name="Peeters S.H."/>
            <person name="Heuer A."/>
            <person name="Rast P."/>
            <person name="Oberbeckmann S."/>
            <person name="Bunk B."/>
            <person name="Jeske O."/>
            <person name="Meyerdierks A."/>
            <person name="Storesund J.E."/>
            <person name="Kallscheuer N."/>
            <person name="Luecker S."/>
            <person name="Lage O.M."/>
            <person name="Pohl T."/>
            <person name="Merkel B.J."/>
            <person name="Hornburger P."/>
            <person name="Mueller R.-W."/>
            <person name="Bruemmer F."/>
            <person name="Labrenz M."/>
            <person name="Spormann A.M."/>
            <person name="Op den Camp H."/>
            <person name="Overmann J."/>
            <person name="Amann R."/>
            <person name="Jetten M.S.M."/>
            <person name="Mascher T."/>
            <person name="Medema M.H."/>
            <person name="Devos D.P."/>
            <person name="Kaster A.-K."/>
            <person name="Ovreas L."/>
            <person name="Rohde M."/>
            <person name="Galperin M.Y."/>
            <person name="Jogler C."/>
        </authorList>
    </citation>
    <scope>NUCLEOTIDE SEQUENCE [LARGE SCALE GENOMIC DNA]</scope>
    <source>
        <strain evidence="8 9">Pla133</strain>
    </source>
</reference>
<evidence type="ECO:0000256" key="5">
    <source>
        <dbReference type="ARBA" id="ARBA00023136"/>
    </source>
</evidence>
<feature type="transmembrane region" description="Helical" evidence="6">
    <location>
        <begin position="29"/>
        <end position="50"/>
    </location>
</feature>
<dbReference type="KEGG" id="pbap:Pla133_15240"/>
<evidence type="ECO:0000256" key="4">
    <source>
        <dbReference type="ARBA" id="ARBA00022989"/>
    </source>
</evidence>
<comment type="subcellular location">
    <subcellularLocation>
        <location evidence="1 6">Cell membrane</location>
        <topology evidence="1 6">Multi-pass membrane protein</topology>
    </subcellularLocation>
</comment>
<keyword evidence="3 6" id="KW-0812">Transmembrane</keyword>
<evidence type="ECO:0000256" key="1">
    <source>
        <dbReference type="ARBA" id="ARBA00004651"/>
    </source>
</evidence>
<dbReference type="AlphaFoldDB" id="A0A518BHI7"/>
<accession>A0A518BHI7</accession>
<dbReference type="InterPro" id="IPR032816">
    <property type="entry name" value="VTT_dom"/>
</dbReference>
<feature type="transmembrane region" description="Helical" evidence="6">
    <location>
        <begin position="179"/>
        <end position="200"/>
    </location>
</feature>
<feature type="transmembrane region" description="Helical" evidence="6">
    <location>
        <begin position="221"/>
        <end position="243"/>
    </location>
</feature>
<dbReference type="Proteomes" id="UP000316921">
    <property type="component" value="Chromosome"/>
</dbReference>
<evidence type="ECO:0000256" key="6">
    <source>
        <dbReference type="RuleBase" id="RU366058"/>
    </source>
</evidence>
<name>A0A518BHI7_9BACT</name>
<keyword evidence="4 6" id="KW-1133">Transmembrane helix</keyword>
<feature type="transmembrane region" description="Helical" evidence="6">
    <location>
        <begin position="62"/>
        <end position="84"/>
    </location>
</feature>
<evidence type="ECO:0000259" key="7">
    <source>
        <dbReference type="Pfam" id="PF09335"/>
    </source>
</evidence>
<organism evidence="8 9">
    <name type="scientific">Engelhardtia mirabilis</name>
    <dbReference type="NCBI Taxonomy" id="2528011"/>
    <lineage>
        <taxon>Bacteria</taxon>
        <taxon>Pseudomonadati</taxon>
        <taxon>Planctomycetota</taxon>
        <taxon>Planctomycetia</taxon>
        <taxon>Planctomycetia incertae sedis</taxon>
        <taxon>Engelhardtia</taxon>
    </lineage>
</organism>
<sequence length="263" mass="27272">MSDATPDSEATGPLGLDQADVRELRSTGLLGIAWAVLPGVLGITLLYQLGPVSEWLDARPELGLFLYLVAFSITAGLGLLPTYAQATLGGWVYGFGVGFSGALVGFTVASAIGYGVARRVSGDHVRHVLARHPQAKIIERELVGRGGLRALLVVTLLRVPPNSPFSLTNLAFAAVRVPLPIYLVGTLVGMAPRTAVYVGFAAAAKAAGAQDIQSFVSDGPGWWVFVGGIVLMVAVFAILGHMANLALAKYGGETQPGPGDVAP</sequence>
<dbReference type="PANTHER" id="PTHR12677">
    <property type="entry name" value="GOLGI APPARATUS MEMBRANE PROTEIN TVP38-RELATED"/>
    <property type="match status" value="1"/>
</dbReference>
<proteinExistence type="inferred from homology"/>
<dbReference type="Pfam" id="PF09335">
    <property type="entry name" value="VTT_dom"/>
    <property type="match status" value="1"/>
</dbReference>
<evidence type="ECO:0000313" key="8">
    <source>
        <dbReference type="EMBL" id="QDU66450.1"/>
    </source>
</evidence>
<keyword evidence="9" id="KW-1185">Reference proteome</keyword>
<protein>
    <recommendedName>
        <fullName evidence="6">TVP38/TMEM64 family membrane protein</fullName>
    </recommendedName>
</protein>
<dbReference type="InterPro" id="IPR015414">
    <property type="entry name" value="TMEM64"/>
</dbReference>
<dbReference type="GO" id="GO:0005886">
    <property type="term" value="C:plasma membrane"/>
    <property type="evidence" value="ECO:0007669"/>
    <property type="project" value="UniProtKB-SubCell"/>
</dbReference>
<dbReference type="PANTHER" id="PTHR12677:SF59">
    <property type="entry name" value="GOLGI APPARATUS MEMBRANE PROTEIN TVP38-RELATED"/>
    <property type="match status" value="1"/>
</dbReference>
<comment type="similarity">
    <text evidence="6">Belongs to the TVP38/TMEM64 family.</text>
</comment>
<dbReference type="RefSeq" id="WP_145064289.1">
    <property type="nucleotide sequence ID" value="NZ_CP036287.1"/>
</dbReference>
<evidence type="ECO:0000256" key="2">
    <source>
        <dbReference type="ARBA" id="ARBA00022475"/>
    </source>
</evidence>
<gene>
    <name evidence="8" type="ORF">Pla133_15240</name>
</gene>
<feature type="transmembrane region" description="Helical" evidence="6">
    <location>
        <begin position="90"/>
        <end position="117"/>
    </location>
</feature>
<keyword evidence="2 6" id="KW-1003">Cell membrane</keyword>
<feature type="domain" description="VTT" evidence="7">
    <location>
        <begin position="81"/>
        <end position="200"/>
    </location>
</feature>
<dbReference type="EMBL" id="CP036287">
    <property type="protein sequence ID" value="QDU66450.1"/>
    <property type="molecule type" value="Genomic_DNA"/>
</dbReference>